<dbReference type="EMBL" id="JAQMLA010000035">
    <property type="protein sequence ID" value="MDB8687358.1"/>
    <property type="molecule type" value="Genomic_DNA"/>
</dbReference>
<proteinExistence type="predicted"/>
<dbReference type="Proteomes" id="UP001212160">
    <property type="component" value="Unassembled WGS sequence"/>
</dbReference>
<dbReference type="RefSeq" id="WP_182440495.1">
    <property type="nucleotide sequence ID" value="NZ_DAWDPA010000025.1"/>
</dbReference>
<reference evidence="1" key="1">
    <citation type="submission" date="2023-01" db="EMBL/GenBank/DDBJ databases">
        <title>Human gut microbiome strain richness.</title>
        <authorList>
            <person name="Chen-Liaw A."/>
        </authorList>
    </citation>
    <scope>NUCLEOTIDE SEQUENCE</scope>
    <source>
        <strain evidence="1">RTP21484st1_H11_RTP21484_190118</strain>
    </source>
</reference>
<organism evidence="1 2">
    <name type="scientific">Mediterraneibacter gnavus</name>
    <name type="common">Ruminococcus gnavus</name>
    <dbReference type="NCBI Taxonomy" id="33038"/>
    <lineage>
        <taxon>Bacteria</taxon>
        <taxon>Bacillati</taxon>
        <taxon>Bacillota</taxon>
        <taxon>Clostridia</taxon>
        <taxon>Lachnospirales</taxon>
        <taxon>Lachnospiraceae</taxon>
        <taxon>Mediterraneibacter</taxon>
    </lineage>
</organism>
<gene>
    <name evidence="1" type="ORF">PNW85_11865</name>
</gene>
<protein>
    <recommendedName>
        <fullName evidence="3">Transposase (putative) YhgA-like domain-containing protein</fullName>
    </recommendedName>
</protein>
<evidence type="ECO:0008006" key="3">
    <source>
        <dbReference type="Google" id="ProtNLM"/>
    </source>
</evidence>
<sequence>MEEKTKADVVFKEFWRQNERFADLFNTVIFNGKEVIRPENLSEMDTDVSGTIEMKNYKETLTRARDVVKKTAYGVEFVVMGVENQEKVHYAMPLRTMIYDSLGYLKEYKEITSSRKKDKSLETQAEFLSKMKKEDRLHPIISLTIYYGENVWDGPYCLKDMVVEMPPEIEAVFSDYKMNLLEVRDSGKYLFNNRDVEVVFDITRKTFAGNIEEIRQKYEHEKLSSEMLSVIGKMTGSKEIMEMGNNKEVDSMCTALEKLKQQGIEQGKKEGIEQGKKEGIEQGKKEGIEEGKLTIIKNLLVSGMSQEKIKTAAGVTEEEIKQAQREL</sequence>
<evidence type="ECO:0000313" key="2">
    <source>
        <dbReference type="Proteomes" id="UP001212160"/>
    </source>
</evidence>
<accession>A0AAW6DGA1</accession>
<dbReference type="AlphaFoldDB" id="A0AAW6DGA1"/>
<name>A0AAW6DGA1_MEDGN</name>
<comment type="caution">
    <text evidence="1">The sequence shown here is derived from an EMBL/GenBank/DDBJ whole genome shotgun (WGS) entry which is preliminary data.</text>
</comment>
<evidence type="ECO:0000313" key="1">
    <source>
        <dbReference type="EMBL" id="MDB8687358.1"/>
    </source>
</evidence>